<organism evidence="2 3">
    <name type="scientific">Sphingomonas rhizophila</name>
    <dbReference type="NCBI Taxonomy" id="2071607"/>
    <lineage>
        <taxon>Bacteria</taxon>
        <taxon>Pseudomonadati</taxon>
        <taxon>Pseudomonadota</taxon>
        <taxon>Alphaproteobacteria</taxon>
        <taxon>Sphingomonadales</taxon>
        <taxon>Sphingomonadaceae</taxon>
        <taxon>Sphingomonas</taxon>
    </lineage>
</organism>
<protein>
    <submittedName>
        <fullName evidence="2">Flp family type IVb pilin</fullName>
    </submittedName>
</protein>
<keyword evidence="3" id="KW-1185">Reference proteome</keyword>
<keyword evidence="1" id="KW-1133">Transmembrane helix</keyword>
<evidence type="ECO:0000313" key="2">
    <source>
        <dbReference type="EMBL" id="QNN64797.1"/>
    </source>
</evidence>
<gene>
    <name evidence="2" type="ORF">H9L12_11180</name>
</gene>
<proteinExistence type="predicted"/>
<feature type="transmembrane region" description="Helical" evidence="1">
    <location>
        <begin position="21"/>
        <end position="41"/>
    </location>
</feature>
<reference evidence="2 3" key="1">
    <citation type="submission" date="2020-08" db="EMBL/GenBank/DDBJ databases">
        <title>Genome sequence of Sphingomonas rhizophila KACC 19189T.</title>
        <authorList>
            <person name="Hyun D.-W."/>
            <person name="Bae J.-W."/>
        </authorList>
    </citation>
    <scope>NUCLEOTIDE SEQUENCE [LARGE SCALE GENOMIC DNA]</scope>
    <source>
        <strain evidence="2 3">KACC 19189</strain>
    </source>
</reference>
<name>A0A7G9SAC2_9SPHN</name>
<dbReference type="EMBL" id="CP060717">
    <property type="protein sequence ID" value="QNN64797.1"/>
    <property type="molecule type" value="Genomic_DNA"/>
</dbReference>
<dbReference type="Proteomes" id="UP000515955">
    <property type="component" value="Chromosome"/>
</dbReference>
<dbReference type="AlphaFoldDB" id="A0A7G9SAC2"/>
<dbReference type="KEGG" id="srhi:H9L12_11180"/>
<evidence type="ECO:0000313" key="3">
    <source>
        <dbReference type="Proteomes" id="UP000515955"/>
    </source>
</evidence>
<evidence type="ECO:0000256" key="1">
    <source>
        <dbReference type="SAM" id="Phobius"/>
    </source>
</evidence>
<dbReference type="RefSeq" id="WP_187541796.1">
    <property type="nucleotide sequence ID" value="NZ_CP060717.1"/>
</dbReference>
<keyword evidence="1" id="KW-0812">Transmembrane</keyword>
<sequence>MKRRTSLLRDRRGVAIAEYGLIFAIAGATLAVASLALGSAVSDAITPVETCPVGQATC</sequence>
<accession>A0A7G9SAC2</accession>
<keyword evidence="1" id="KW-0472">Membrane</keyword>